<evidence type="ECO:0008006" key="3">
    <source>
        <dbReference type="Google" id="ProtNLM"/>
    </source>
</evidence>
<proteinExistence type="predicted"/>
<evidence type="ECO:0000313" key="2">
    <source>
        <dbReference type="Proteomes" id="UP000601435"/>
    </source>
</evidence>
<keyword evidence="2" id="KW-1185">Reference proteome</keyword>
<dbReference type="PANTHER" id="PTHR16469">
    <property type="entry name" value="UBIQUITIN-ASSOCIATED AND SH3 DOMAIN-CONTAINING BA-RELATED"/>
    <property type="match status" value="1"/>
</dbReference>
<dbReference type="SUPFAM" id="SSF53254">
    <property type="entry name" value="Phosphoglycerate mutase-like"/>
    <property type="match status" value="1"/>
</dbReference>
<dbReference type="InterPro" id="IPR051710">
    <property type="entry name" value="Phosphatase_SH3-domain"/>
</dbReference>
<dbReference type="OrthoDB" id="430091at2759"/>
<dbReference type="PANTHER" id="PTHR16469:SF27">
    <property type="entry name" value="UBIQUITIN-ASSOCIATED AND SH3 DOMAIN-CONTAINING BA-RELATED"/>
    <property type="match status" value="1"/>
</dbReference>
<evidence type="ECO:0000313" key="1">
    <source>
        <dbReference type="EMBL" id="CAE7286722.1"/>
    </source>
</evidence>
<dbReference type="AlphaFoldDB" id="A0A812N9Z4"/>
<sequence length="214" mass="23134">MDVFLTRHGARIDKEDRNWLARAGHRRSDDPHLSPAGEVGASELAAKLQSVHASTPISHIISSPFVRCIQTAVPVAEALGLPIKVEPGICEILSVFPPGFLETEELKQQFSSVDADYVPVVARSQLRAEFSDSQAASRAARAAATLRERLTGRILFVGHGASCLGVAEAFGQHDYVGYTSLTHFVREGSAWKVQGRFNDVAHLSDKEASLASAF</sequence>
<dbReference type="CDD" id="cd07067">
    <property type="entry name" value="HP_PGM_like"/>
    <property type="match status" value="1"/>
</dbReference>
<accession>A0A812N9Z4</accession>
<dbReference type="SMART" id="SM00855">
    <property type="entry name" value="PGAM"/>
    <property type="match status" value="1"/>
</dbReference>
<organism evidence="1 2">
    <name type="scientific">Symbiodinium necroappetens</name>
    <dbReference type="NCBI Taxonomy" id="1628268"/>
    <lineage>
        <taxon>Eukaryota</taxon>
        <taxon>Sar</taxon>
        <taxon>Alveolata</taxon>
        <taxon>Dinophyceae</taxon>
        <taxon>Suessiales</taxon>
        <taxon>Symbiodiniaceae</taxon>
        <taxon>Symbiodinium</taxon>
    </lineage>
</organism>
<dbReference type="Pfam" id="PF00300">
    <property type="entry name" value="His_Phos_1"/>
    <property type="match status" value="1"/>
</dbReference>
<dbReference type="InterPro" id="IPR029033">
    <property type="entry name" value="His_PPase_superfam"/>
</dbReference>
<protein>
    <recommendedName>
        <fullName evidence="3">Histidine phosphatase family protein</fullName>
    </recommendedName>
</protein>
<reference evidence="1" key="1">
    <citation type="submission" date="2021-02" db="EMBL/GenBank/DDBJ databases">
        <authorList>
            <person name="Dougan E. K."/>
            <person name="Rhodes N."/>
            <person name="Thang M."/>
            <person name="Chan C."/>
        </authorList>
    </citation>
    <scope>NUCLEOTIDE SEQUENCE</scope>
</reference>
<name>A0A812N9Z4_9DINO</name>
<dbReference type="Gene3D" id="3.40.50.1240">
    <property type="entry name" value="Phosphoglycerate mutase-like"/>
    <property type="match status" value="1"/>
</dbReference>
<comment type="caution">
    <text evidence="1">The sequence shown here is derived from an EMBL/GenBank/DDBJ whole genome shotgun (WGS) entry which is preliminary data.</text>
</comment>
<dbReference type="EMBL" id="CAJNJA010012039">
    <property type="protein sequence ID" value="CAE7286722.1"/>
    <property type="molecule type" value="Genomic_DNA"/>
</dbReference>
<dbReference type="InterPro" id="IPR013078">
    <property type="entry name" value="His_Pase_superF_clade-1"/>
</dbReference>
<gene>
    <name evidence="1" type="ORF">SNEC2469_LOCUS7008</name>
</gene>
<dbReference type="Proteomes" id="UP000601435">
    <property type="component" value="Unassembled WGS sequence"/>
</dbReference>